<dbReference type="OrthoDB" id="9815541at2"/>
<dbReference type="InterPro" id="IPR050695">
    <property type="entry name" value="N-acetylmuramoyl_amidase_3"/>
</dbReference>
<dbReference type="PANTHER" id="PTHR30404">
    <property type="entry name" value="N-ACETYLMURAMOYL-L-ALANINE AMIDASE"/>
    <property type="match status" value="1"/>
</dbReference>
<dbReference type="GO" id="GO:0008745">
    <property type="term" value="F:N-acetylmuramoyl-L-alanine amidase activity"/>
    <property type="evidence" value="ECO:0007669"/>
    <property type="project" value="InterPro"/>
</dbReference>
<evidence type="ECO:0000256" key="1">
    <source>
        <dbReference type="ARBA" id="ARBA00022801"/>
    </source>
</evidence>
<dbReference type="InterPro" id="IPR002508">
    <property type="entry name" value="MurNAc-LAA_cat"/>
</dbReference>
<dbReference type="PANTHER" id="PTHR30404:SF0">
    <property type="entry name" value="N-ACETYLMURAMOYL-L-ALANINE AMIDASE AMIC"/>
    <property type="match status" value="1"/>
</dbReference>
<organism evidence="3 4">
    <name type="scientific">Mangrovactinospora gilvigrisea</name>
    <dbReference type="NCBI Taxonomy" id="1428644"/>
    <lineage>
        <taxon>Bacteria</taxon>
        <taxon>Bacillati</taxon>
        <taxon>Actinomycetota</taxon>
        <taxon>Actinomycetes</taxon>
        <taxon>Kitasatosporales</taxon>
        <taxon>Streptomycetaceae</taxon>
        <taxon>Mangrovactinospora</taxon>
    </lineage>
</organism>
<dbReference type="GO" id="GO:0009253">
    <property type="term" value="P:peptidoglycan catabolic process"/>
    <property type="evidence" value="ECO:0007669"/>
    <property type="project" value="InterPro"/>
</dbReference>
<dbReference type="SUPFAM" id="SSF53187">
    <property type="entry name" value="Zn-dependent exopeptidases"/>
    <property type="match status" value="1"/>
</dbReference>
<evidence type="ECO:0000259" key="2">
    <source>
        <dbReference type="SMART" id="SM00646"/>
    </source>
</evidence>
<dbReference type="InterPro" id="IPR002477">
    <property type="entry name" value="Peptidoglycan-bd-like"/>
</dbReference>
<dbReference type="GO" id="GO:0030288">
    <property type="term" value="C:outer membrane-bounded periplasmic space"/>
    <property type="evidence" value="ECO:0007669"/>
    <property type="project" value="TreeGrafter"/>
</dbReference>
<dbReference type="Pfam" id="PF01520">
    <property type="entry name" value="Amidase_3"/>
    <property type="match status" value="1"/>
</dbReference>
<feature type="domain" description="MurNAc-LAA" evidence="2">
    <location>
        <begin position="249"/>
        <end position="361"/>
    </location>
</feature>
<dbReference type="RefSeq" id="WP_071656784.1">
    <property type="nucleotide sequence ID" value="NZ_MLCF01000059.1"/>
</dbReference>
<dbReference type="SMART" id="SM00646">
    <property type="entry name" value="Ami_3"/>
    <property type="match status" value="1"/>
</dbReference>
<name>A0A1J7C6N7_9ACTN</name>
<evidence type="ECO:0000313" key="4">
    <source>
        <dbReference type="Proteomes" id="UP000243342"/>
    </source>
</evidence>
<protein>
    <submittedName>
        <fullName evidence="3">N-acetylmuramoyl-L-alanine amidase</fullName>
    </submittedName>
</protein>
<comment type="caution">
    <text evidence="3">The sequence shown here is derived from an EMBL/GenBank/DDBJ whole genome shotgun (WGS) entry which is preliminary data.</text>
</comment>
<dbReference type="Proteomes" id="UP000243342">
    <property type="component" value="Unassembled WGS sequence"/>
</dbReference>
<dbReference type="STRING" id="1428644.BIV57_11980"/>
<reference evidence="3 4" key="1">
    <citation type="submission" date="2016-10" db="EMBL/GenBank/DDBJ databases">
        <title>Genome sequence of Streptomyces gilvigriseus MUSC 26.</title>
        <authorList>
            <person name="Lee L.-H."/>
            <person name="Ser H.-L."/>
        </authorList>
    </citation>
    <scope>NUCLEOTIDE SEQUENCE [LARGE SCALE GENOMIC DNA]</scope>
    <source>
        <strain evidence="3 4">MUSC 26</strain>
    </source>
</reference>
<dbReference type="Gene3D" id="1.10.101.10">
    <property type="entry name" value="PGBD-like superfamily/PGBD"/>
    <property type="match status" value="2"/>
</dbReference>
<dbReference type="Pfam" id="PF01471">
    <property type="entry name" value="PG_binding_1"/>
    <property type="match status" value="2"/>
</dbReference>
<dbReference type="EMBL" id="MLCF01000059">
    <property type="protein sequence ID" value="OIV37232.1"/>
    <property type="molecule type" value="Genomic_DNA"/>
</dbReference>
<dbReference type="InterPro" id="IPR036366">
    <property type="entry name" value="PGBDSf"/>
</dbReference>
<keyword evidence="1" id="KW-0378">Hydrolase</keyword>
<dbReference type="AlphaFoldDB" id="A0A1J7C6N7"/>
<proteinExistence type="predicted"/>
<keyword evidence="4" id="KW-1185">Reference proteome</keyword>
<dbReference type="CDD" id="cd02696">
    <property type="entry name" value="MurNAc-LAA"/>
    <property type="match status" value="1"/>
</dbReference>
<accession>A0A1J7C6N7</accession>
<dbReference type="Gene3D" id="3.40.630.40">
    <property type="entry name" value="Zn-dependent exopeptidases"/>
    <property type="match status" value="1"/>
</dbReference>
<dbReference type="SUPFAM" id="SSF47090">
    <property type="entry name" value="PGBD-like"/>
    <property type="match status" value="2"/>
</dbReference>
<sequence length="383" mass="41889">MTQQRPPSPRPLWRLGDSGPAVAEIRRKLVRLNLLPEQEQAEGADAFTAAVDAAVRHFQQQRALIVDGIVGPETYRHLDEARHRLGDRILTHWVGRPMVGDDIAELQQRLLDMGFTPGLVDGIYGARTGHAVREFQRNIGLVTDGTCGPSTYRALANLTRTVTGGQPQAMRETEHLLRAGPALAGKVLVLDPGHGGDDTGVEAHGMTEADQVWQLTTRLEGRLTALGVRTYLTRPENGQGSVVSEEERASFANATDADLVISLHVDGHANPGANGVAAYYYGHDTRYSPTGQQFAGLAQRELVARCGFGDDRIHGKTWSLLRGTRMPAVRLEIGYLTHYGDAGRLLTRREEIVESIAVAVQRLFLPPEDDEPTGMLRLPSILL</sequence>
<evidence type="ECO:0000313" key="3">
    <source>
        <dbReference type="EMBL" id="OIV37232.1"/>
    </source>
</evidence>
<dbReference type="InterPro" id="IPR036365">
    <property type="entry name" value="PGBD-like_sf"/>
</dbReference>
<gene>
    <name evidence="3" type="ORF">BIV57_11980</name>
</gene>